<reference evidence="2 3" key="1">
    <citation type="submission" date="2020-08" db="EMBL/GenBank/DDBJ databases">
        <title>Novel species isolated from subtropical streams in China.</title>
        <authorList>
            <person name="Lu H."/>
        </authorList>
    </citation>
    <scope>NUCLEOTIDE SEQUENCE [LARGE SCALE GENOMIC DNA]</scope>
    <source>
        <strain evidence="2 3">NL8W</strain>
    </source>
</reference>
<keyword evidence="1" id="KW-1133">Transmembrane helix</keyword>
<evidence type="ECO:0000313" key="2">
    <source>
        <dbReference type="EMBL" id="MBC3908771.1"/>
    </source>
</evidence>
<keyword evidence="1" id="KW-0472">Membrane</keyword>
<dbReference type="Proteomes" id="UP000646911">
    <property type="component" value="Unassembled WGS sequence"/>
</dbReference>
<evidence type="ECO:0000313" key="3">
    <source>
        <dbReference type="Proteomes" id="UP000646911"/>
    </source>
</evidence>
<name>A0ABR6ZB10_9BURK</name>
<proteinExistence type="predicted"/>
<feature type="transmembrane region" description="Helical" evidence="1">
    <location>
        <begin position="6"/>
        <end position="29"/>
    </location>
</feature>
<dbReference type="RefSeq" id="WP_186954323.1">
    <property type="nucleotide sequence ID" value="NZ_JACOFX010000007.1"/>
</dbReference>
<gene>
    <name evidence="2" type="ORF">H8L47_14515</name>
</gene>
<keyword evidence="3" id="KW-1185">Reference proteome</keyword>
<accession>A0ABR6ZB10</accession>
<evidence type="ECO:0000256" key="1">
    <source>
        <dbReference type="SAM" id="Phobius"/>
    </source>
</evidence>
<dbReference type="EMBL" id="JACOFX010000007">
    <property type="protein sequence ID" value="MBC3908771.1"/>
    <property type="molecule type" value="Genomic_DNA"/>
</dbReference>
<comment type="caution">
    <text evidence="2">The sequence shown here is derived from an EMBL/GenBank/DDBJ whole genome shotgun (WGS) entry which is preliminary data.</text>
</comment>
<organism evidence="2 3">
    <name type="scientific">Undibacterium umbellatum</name>
    <dbReference type="NCBI Taxonomy" id="2762300"/>
    <lineage>
        <taxon>Bacteria</taxon>
        <taxon>Pseudomonadati</taxon>
        <taxon>Pseudomonadota</taxon>
        <taxon>Betaproteobacteria</taxon>
        <taxon>Burkholderiales</taxon>
        <taxon>Oxalobacteraceae</taxon>
        <taxon>Undibacterium</taxon>
    </lineage>
</organism>
<sequence length="69" mass="7762">MSDILSYSQIVPLGAFAVAIAYSVCHAWIKTSQHEAELQQRSMEHQEKMKAMELEIARNQAVAADRKNS</sequence>
<protein>
    <submittedName>
        <fullName evidence="2">Uncharacterized protein</fullName>
    </submittedName>
</protein>
<keyword evidence="1" id="KW-0812">Transmembrane</keyword>